<dbReference type="Pfam" id="PF10033">
    <property type="entry name" value="ATG13"/>
    <property type="match status" value="1"/>
</dbReference>
<comment type="caution">
    <text evidence="7">The sequence shown here is derived from an EMBL/GenBank/DDBJ whole genome shotgun (WGS) entry which is preliminary data.</text>
</comment>
<dbReference type="GeneID" id="98176951"/>
<dbReference type="RefSeq" id="XP_070917729.1">
    <property type="nucleotide sequence ID" value="XM_071061628.1"/>
</dbReference>
<feature type="compositionally biased region" description="Polar residues" evidence="5">
    <location>
        <begin position="651"/>
        <end position="666"/>
    </location>
</feature>
<evidence type="ECO:0000256" key="2">
    <source>
        <dbReference type="ARBA" id="ARBA00013801"/>
    </source>
</evidence>
<reference evidence="7 8" key="1">
    <citation type="submission" date="2024-09" db="EMBL/GenBank/DDBJ databases">
        <title>Itraconazole resistance in Madurella fahalii resulting from another homologue of gene encoding cytochrome P450 14-alpha sterol demethylase (CYP51).</title>
        <authorList>
            <person name="Yoshioka I."/>
            <person name="Fahal A.H."/>
            <person name="Kaneko S."/>
            <person name="Yaguchi T."/>
        </authorList>
    </citation>
    <scope>NUCLEOTIDE SEQUENCE [LARGE SCALE GENOMIC DNA]</scope>
    <source>
        <strain evidence="7 8">IFM 68171</strain>
    </source>
</reference>
<dbReference type="EMBL" id="BAAFSV010000003">
    <property type="protein sequence ID" value="GAB1315998.1"/>
    <property type="molecule type" value="Genomic_DNA"/>
</dbReference>
<dbReference type="InterPro" id="IPR018731">
    <property type="entry name" value="Atg13_N"/>
</dbReference>
<gene>
    <name evidence="7" type="primary">ATG13</name>
    <name evidence="7" type="ORF">MFIFM68171_06208</name>
</gene>
<dbReference type="InterPro" id="IPR040182">
    <property type="entry name" value="ATG13"/>
</dbReference>
<feature type="region of interest" description="Disordered" evidence="5">
    <location>
        <begin position="330"/>
        <end position="378"/>
    </location>
</feature>
<feature type="compositionally biased region" description="Polar residues" evidence="5">
    <location>
        <begin position="13"/>
        <end position="26"/>
    </location>
</feature>
<keyword evidence="8" id="KW-1185">Reference proteome</keyword>
<dbReference type="Gene3D" id="3.30.900.10">
    <property type="entry name" value="HORMA domain"/>
    <property type="match status" value="1"/>
</dbReference>
<evidence type="ECO:0000256" key="4">
    <source>
        <dbReference type="RuleBase" id="RU361214"/>
    </source>
</evidence>
<sequence>MHQQSRHPPRVSSPASSPQTNPTRTNNQRDRARAGSDAVPQDGGQGGSDGPEGAGTGPSRESIKKLDQIIQNFYYKAAVLVLQSRLNLAPAGGKRGDGRKTNKWFSIDTDDIDDFRDELRVYKTSGSFENRPPPMIIETYIDASRLSSSQSLVIVDENGKRWDVLEALNSSESSDDSPRRRHPRKRNTEIILERWRVELKCLPNVDRDEFGPTLPTIYKRSIVFFRSLFVTTRIMPCWKYSQQALAKGIHPALEVKCRILTAEPEYTSYDPLRQPLHDGRDAVTEYVFTDLEVPVGRFYASVTYRNDCNFRVDDSESLLSSRFMGVDENFFKPSIPPRREHGHGRSDSYAEPGSLPAHRHGRGAQEPQQTYGSLSTFHGAGALGTSPITALRAVRPIGSDTSSPSASTSASIEQPDPPHSLPIRGAAARPTVRTADAANRRPSVSFQPFKAGSLSGSPRIPDMEAPASPQSLTRPSGLSGLSRPGNRSSLTAGMAASLRGPGAVPQEIPSVTGSPKPASRYSSSFTHRRGRPSFGGQSKGDDDQASSGKQSLSSSAQPGSGLLAEAGGVASSGSFATDDDNISEFLKALDSRKTLKSFEPSRKGESSTSKRTAAQLSKFHLMRESNNALTDSMASSIHLQRSSSSSSRQLTNVPSMVNPASVSVCSSPGKPLSPHTPHTPAIPSRLSENSIIDYHAQGGHQHPHLHQNINPDITATEEEDDGNGDGDDDDDDDDQTPMVTQQGGPGSGGTTAIDIPLPLSPRLLHAGGGGTANRRASSVHRSLAGEVDGSYQQQQPPRSASVEAAASVDDRDVPTLSTLLAYQQHQMDADLKMGRVGGRSPRIGESSAGTGVEGGVHHHDDGDNGNDGGGGGGGGGGGERKGAGVGAGSGAGNGEHRGATGSGAVVGRGLGPGISGRHPIPNSRTSSGSHRPGSFGSAAAGRTGGYAGSMEGADEEPLLFAMSELERDSRRSLEEGSRSGPEQDGKYEPRGVLRKGW</sequence>
<feature type="compositionally biased region" description="Low complexity" evidence="5">
    <location>
        <begin position="635"/>
        <end position="650"/>
    </location>
</feature>
<proteinExistence type="inferred from homology"/>
<dbReference type="InterPro" id="IPR036570">
    <property type="entry name" value="HORMA_dom_sf"/>
</dbReference>
<dbReference type="PANTHER" id="PTHR13430:SF4">
    <property type="entry name" value="AUTOPHAGY-RELATED PROTEIN 13"/>
    <property type="match status" value="1"/>
</dbReference>
<evidence type="ECO:0000256" key="1">
    <source>
        <dbReference type="ARBA" id="ARBA00005246"/>
    </source>
</evidence>
<feature type="compositionally biased region" description="Low complexity" evidence="5">
    <location>
        <begin position="545"/>
        <end position="557"/>
    </location>
</feature>
<dbReference type="PANTHER" id="PTHR13430">
    <property type="match status" value="1"/>
</dbReference>
<keyword evidence="3 4" id="KW-0072">Autophagy</keyword>
<evidence type="ECO:0000256" key="5">
    <source>
        <dbReference type="SAM" id="MobiDB-lite"/>
    </source>
</evidence>
<dbReference type="Proteomes" id="UP001628179">
    <property type="component" value="Unassembled WGS sequence"/>
</dbReference>
<feature type="compositionally biased region" description="Low complexity" evidence="5">
    <location>
        <begin position="399"/>
        <end position="411"/>
    </location>
</feature>
<comment type="similarity">
    <text evidence="1 4">Belongs to the ATG13 family. Fungi subfamily.</text>
</comment>
<feature type="compositionally biased region" description="Basic and acidic residues" evidence="5">
    <location>
        <begin position="964"/>
        <end position="991"/>
    </location>
</feature>
<feature type="region of interest" description="Disordered" evidence="5">
    <location>
        <begin position="714"/>
        <end position="810"/>
    </location>
</feature>
<feature type="domain" description="Autophagy-related protein 13 N-terminal" evidence="6">
    <location>
        <begin position="70"/>
        <end position="310"/>
    </location>
</feature>
<protein>
    <recommendedName>
        <fullName evidence="2 4">Autophagy-related protein 13</fullName>
    </recommendedName>
</protein>
<feature type="region of interest" description="Disordered" evidence="5">
    <location>
        <begin position="831"/>
        <end position="997"/>
    </location>
</feature>
<evidence type="ECO:0000313" key="8">
    <source>
        <dbReference type="Proteomes" id="UP001628179"/>
    </source>
</evidence>
<evidence type="ECO:0000256" key="3">
    <source>
        <dbReference type="ARBA" id="ARBA00023006"/>
    </source>
</evidence>
<feature type="compositionally biased region" description="Gly residues" evidence="5">
    <location>
        <begin position="900"/>
        <end position="914"/>
    </location>
</feature>
<organism evidence="7 8">
    <name type="scientific">Madurella fahalii</name>
    <dbReference type="NCBI Taxonomy" id="1157608"/>
    <lineage>
        <taxon>Eukaryota</taxon>
        <taxon>Fungi</taxon>
        <taxon>Dikarya</taxon>
        <taxon>Ascomycota</taxon>
        <taxon>Pezizomycotina</taxon>
        <taxon>Sordariomycetes</taxon>
        <taxon>Sordariomycetidae</taxon>
        <taxon>Sordariales</taxon>
        <taxon>Sordariales incertae sedis</taxon>
        <taxon>Madurella</taxon>
    </lineage>
</organism>
<name>A0ABQ0GE26_9PEZI</name>
<feature type="compositionally biased region" description="Basic and acidic residues" evidence="5">
    <location>
        <begin position="337"/>
        <end position="348"/>
    </location>
</feature>
<feature type="compositionally biased region" description="Low complexity" evidence="5">
    <location>
        <begin position="798"/>
        <end position="807"/>
    </location>
</feature>
<feature type="region of interest" description="Disordered" evidence="5">
    <location>
        <begin position="396"/>
        <end position="577"/>
    </location>
</feature>
<feature type="region of interest" description="Disordered" evidence="5">
    <location>
        <begin position="1"/>
        <end position="60"/>
    </location>
</feature>
<feature type="compositionally biased region" description="Acidic residues" evidence="5">
    <location>
        <begin position="715"/>
        <end position="735"/>
    </location>
</feature>
<feature type="region of interest" description="Disordered" evidence="5">
    <location>
        <begin position="633"/>
        <end position="684"/>
    </location>
</feature>
<dbReference type="Gene3D" id="6.10.140.1900">
    <property type="match status" value="1"/>
</dbReference>
<feature type="compositionally biased region" description="Gly residues" evidence="5">
    <location>
        <begin position="43"/>
        <end position="56"/>
    </location>
</feature>
<evidence type="ECO:0000259" key="6">
    <source>
        <dbReference type="Pfam" id="PF10033"/>
    </source>
</evidence>
<evidence type="ECO:0000313" key="7">
    <source>
        <dbReference type="EMBL" id="GAB1315998.1"/>
    </source>
</evidence>
<feature type="compositionally biased region" description="Polar residues" evidence="5">
    <location>
        <begin position="366"/>
        <end position="376"/>
    </location>
</feature>
<accession>A0ABQ0GE26</accession>
<feature type="compositionally biased region" description="Gly residues" evidence="5">
    <location>
        <begin position="865"/>
        <end position="893"/>
    </location>
</feature>